<comment type="caution">
    <text evidence="2">The sequence shown here is derived from an EMBL/GenBank/DDBJ whole genome shotgun (WGS) entry which is preliminary data.</text>
</comment>
<evidence type="ECO:0008006" key="4">
    <source>
        <dbReference type="Google" id="ProtNLM"/>
    </source>
</evidence>
<keyword evidence="3" id="KW-1185">Reference proteome</keyword>
<accession>A0ABV5GNR1</accession>
<name>A0ABV5GNR1_9FLAO</name>
<reference evidence="2 3" key="1">
    <citation type="submission" date="2024-09" db="EMBL/GenBank/DDBJ databases">
        <authorList>
            <person name="Sun Q."/>
            <person name="Mori K."/>
        </authorList>
    </citation>
    <scope>NUCLEOTIDE SEQUENCE [LARGE SCALE GENOMIC DNA]</scope>
    <source>
        <strain evidence="2 3">CECT 7955</strain>
    </source>
</reference>
<proteinExistence type="predicted"/>
<keyword evidence="1" id="KW-0732">Signal</keyword>
<dbReference type="RefSeq" id="WP_236457891.1">
    <property type="nucleotide sequence ID" value="NZ_CBCSGE010000005.1"/>
</dbReference>
<dbReference type="Proteomes" id="UP001589607">
    <property type="component" value="Unassembled WGS sequence"/>
</dbReference>
<feature type="chain" id="PRO_5046240302" description="Outer membrane protein beta-barrel domain-containing protein" evidence="1">
    <location>
        <begin position="20"/>
        <end position="181"/>
    </location>
</feature>
<feature type="signal peptide" evidence="1">
    <location>
        <begin position="1"/>
        <end position="19"/>
    </location>
</feature>
<gene>
    <name evidence="2" type="ORF">ACFFVF_10655</name>
</gene>
<evidence type="ECO:0000256" key="1">
    <source>
        <dbReference type="SAM" id="SignalP"/>
    </source>
</evidence>
<dbReference type="EMBL" id="JBHMEY010000029">
    <property type="protein sequence ID" value="MFB9096977.1"/>
    <property type="molecule type" value="Genomic_DNA"/>
</dbReference>
<evidence type="ECO:0000313" key="2">
    <source>
        <dbReference type="EMBL" id="MFB9096977.1"/>
    </source>
</evidence>
<organism evidence="2 3">
    <name type="scientific">Flavobacterium jumunjinense</name>
    <dbReference type="NCBI Taxonomy" id="998845"/>
    <lineage>
        <taxon>Bacteria</taxon>
        <taxon>Pseudomonadati</taxon>
        <taxon>Bacteroidota</taxon>
        <taxon>Flavobacteriia</taxon>
        <taxon>Flavobacteriales</taxon>
        <taxon>Flavobacteriaceae</taxon>
        <taxon>Flavobacterium</taxon>
    </lineage>
</organism>
<evidence type="ECO:0000313" key="3">
    <source>
        <dbReference type="Proteomes" id="UP001589607"/>
    </source>
</evidence>
<protein>
    <recommendedName>
        <fullName evidence="4">Outer membrane protein beta-barrel domain-containing protein</fullName>
    </recommendedName>
</protein>
<sequence>MNRCLLVVCFFLSFEYVFSQSFSESFLDDTMYYEGDIAGTASFLVKEEDGTNSFVNLGGINIRSGIGLHDPDEIFFLGINSGADINYRSEIFILPVYLNAKMGFDIFDSNKIMISFGYGRSFQIGHEHLSGYFKKYSIGYGVYTEKENFQSIFLEVNNYGFDFPNSIRGITLNLGLNYTFM</sequence>